<evidence type="ECO:0000313" key="7">
    <source>
        <dbReference type="Proteomes" id="UP000654395"/>
    </source>
</evidence>
<keyword evidence="1" id="KW-0547">Nucleotide-binding</keyword>
<sequence length="119" mass="13741">VWLVRAMGLLFQGDAQNDTWIFVLAVLLSSTLVYNSTGKIDQQAMSQLHYVLKLSERVKLKAAAQRSEDELKDSERFVLFFPTFVWVVRDFTLRLRREGQDITEDEYLEEALKLKAGKG</sequence>
<evidence type="ECO:0000259" key="5">
    <source>
        <dbReference type="PROSITE" id="PS51715"/>
    </source>
</evidence>
<dbReference type="GO" id="GO:0005525">
    <property type="term" value="F:GTP binding"/>
    <property type="evidence" value="ECO:0007669"/>
    <property type="project" value="UniProtKB-KW"/>
</dbReference>
<feature type="non-terminal residue" evidence="6">
    <location>
        <position position="1"/>
    </location>
</feature>
<reference evidence="6" key="1">
    <citation type="submission" date="2020-02" db="EMBL/GenBank/DDBJ databases">
        <title>Bird 10,000 Genomes (B10K) Project - Family phase.</title>
        <authorList>
            <person name="Zhang G."/>
        </authorList>
    </citation>
    <scope>NUCLEOTIDE SEQUENCE</scope>
    <source>
        <strain evidence="6">B10K-DU-030-59</strain>
    </source>
</reference>
<organism evidence="6 7">
    <name type="scientific">Urocolius indicus</name>
    <name type="common">Red-faced mousebird</name>
    <name type="synonym">Colius indicus</name>
    <dbReference type="NCBI Taxonomy" id="458196"/>
    <lineage>
        <taxon>Eukaryota</taxon>
        <taxon>Metazoa</taxon>
        <taxon>Chordata</taxon>
        <taxon>Craniata</taxon>
        <taxon>Vertebrata</taxon>
        <taxon>Euteleostomi</taxon>
        <taxon>Archelosauria</taxon>
        <taxon>Archosauria</taxon>
        <taxon>Dinosauria</taxon>
        <taxon>Saurischia</taxon>
        <taxon>Theropoda</taxon>
        <taxon>Coelurosauria</taxon>
        <taxon>Aves</taxon>
        <taxon>Neognathae</taxon>
        <taxon>Neoaves</taxon>
        <taxon>Telluraves</taxon>
        <taxon>Coraciimorphae</taxon>
        <taxon>Coliiformes</taxon>
        <taxon>Coliidae</taxon>
        <taxon>Urocolius</taxon>
    </lineage>
</organism>
<dbReference type="InterPro" id="IPR030386">
    <property type="entry name" value="G_GB1_RHD3_dom"/>
</dbReference>
<dbReference type="InterPro" id="IPR027417">
    <property type="entry name" value="P-loop_NTPase"/>
</dbReference>
<accession>A0A852LBS4</accession>
<dbReference type="OrthoDB" id="2135133at2759"/>
<evidence type="ECO:0000256" key="1">
    <source>
        <dbReference type="ARBA" id="ARBA00022741"/>
    </source>
</evidence>
<dbReference type="PROSITE" id="PS51715">
    <property type="entry name" value="G_GB1_RHD3"/>
    <property type="match status" value="1"/>
</dbReference>
<feature type="domain" description="GB1/RHD3-type G" evidence="5">
    <location>
        <begin position="1"/>
        <end position="119"/>
    </location>
</feature>
<proteinExistence type="inferred from homology"/>
<protein>
    <submittedName>
        <fullName evidence="6">GBP1 protein</fullName>
    </submittedName>
</protein>
<keyword evidence="4" id="KW-0472">Membrane</keyword>
<feature type="non-terminal residue" evidence="6">
    <location>
        <position position="119"/>
    </location>
</feature>
<keyword evidence="7" id="KW-1185">Reference proteome</keyword>
<dbReference type="Proteomes" id="UP000654395">
    <property type="component" value="Unassembled WGS sequence"/>
</dbReference>
<dbReference type="PANTHER" id="PTHR10751">
    <property type="entry name" value="GUANYLATE BINDING PROTEIN"/>
    <property type="match status" value="1"/>
</dbReference>
<keyword evidence="2" id="KW-0342">GTP-binding</keyword>
<dbReference type="Gene3D" id="3.40.50.300">
    <property type="entry name" value="P-loop containing nucleotide triphosphate hydrolases"/>
    <property type="match status" value="1"/>
</dbReference>
<feature type="transmembrane region" description="Helical" evidence="4">
    <location>
        <begin position="20"/>
        <end position="37"/>
    </location>
</feature>
<evidence type="ECO:0000256" key="4">
    <source>
        <dbReference type="SAM" id="Phobius"/>
    </source>
</evidence>
<dbReference type="GO" id="GO:0003924">
    <property type="term" value="F:GTPase activity"/>
    <property type="evidence" value="ECO:0007669"/>
    <property type="project" value="InterPro"/>
</dbReference>
<evidence type="ECO:0000256" key="3">
    <source>
        <dbReference type="PROSITE-ProRule" id="PRU01052"/>
    </source>
</evidence>
<keyword evidence="4" id="KW-0812">Transmembrane</keyword>
<dbReference type="EMBL" id="WBNH01011488">
    <property type="protein sequence ID" value="NXX85765.1"/>
    <property type="molecule type" value="Genomic_DNA"/>
</dbReference>
<dbReference type="SUPFAM" id="SSF52540">
    <property type="entry name" value="P-loop containing nucleoside triphosphate hydrolases"/>
    <property type="match status" value="1"/>
</dbReference>
<evidence type="ECO:0000313" key="6">
    <source>
        <dbReference type="EMBL" id="NXX85765.1"/>
    </source>
</evidence>
<comment type="similarity">
    <text evidence="3">Belongs to the TRAFAC class dynamin-like GTPase superfamily. GB1/RHD3 GTPase family.</text>
</comment>
<name>A0A852LBS4_UROIN</name>
<evidence type="ECO:0000256" key="2">
    <source>
        <dbReference type="ARBA" id="ARBA00023134"/>
    </source>
</evidence>
<dbReference type="InterPro" id="IPR015894">
    <property type="entry name" value="Guanylate-bd_N"/>
</dbReference>
<comment type="caution">
    <text evidence="6">The sequence shown here is derived from an EMBL/GenBank/DDBJ whole genome shotgun (WGS) entry which is preliminary data.</text>
</comment>
<dbReference type="Pfam" id="PF02263">
    <property type="entry name" value="GBP"/>
    <property type="match status" value="1"/>
</dbReference>
<keyword evidence="4" id="KW-1133">Transmembrane helix</keyword>
<dbReference type="AlphaFoldDB" id="A0A852LBS4"/>
<gene>
    <name evidence="6" type="primary">Gbp1</name>
    <name evidence="6" type="ORF">UROIND_R05478</name>
</gene>